<dbReference type="InterPro" id="IPR011006">
    <property type="entry name" value="CheY-like_superfamily"/>
</dbReference>
<proteinExistence type="predicted"/>
<dbReference type="CDD" id="cd00156">
    <property type="entry name" value="REC"/>
    <property type="match status" value="1"/>
</dbReference>
<dbReference type="AlphaFoldDB" id="A0A2M7G708"/>
<accession>A0A2M7G708</accession>
<evidence type="ECO:0000256" key="1">
    <source>
        <dbReference type="ARBA" id="ARBA00022553"/>
    </source>
</evidence>
<organism evidence="4 5">
    <name type="scientific">bacterium (Candidatus Blackallbacteria) CG17_big_fil_post_rev_8_21_14_2_50_48_46</name>
    <dbReference type="NCBI Taxonomy" id="2014261"/>
    <lineage>
        <taxon>Bacteria</taxon>
        <taxon>Candidatus Blackallbacteria</taxon>
    </lineage>
</organism>
<dbReference type="InterPro" id="IPR001789">
    <property type="entry name" value="Sig_transdc_resp-reg_receiver"/>
</dbReference>
<gene>
    <name evidence="4" type="ORF">COW36_07160</name>
</gene>
<feature type="domain" description="Response regulatory" evidence="3">
    <location>
        <begin position="155"/>
        <end position="271"/>
    </location>
</feature>
<evidence type="ECO:0000313" key="5">
    <source>
        <dbReference type="Proteomes" id="UP000231019"/>
    </source>
</evidence>
<dbReference type="PANTHER" id="PTHR44591:SF3">
    <property type="entry name" value="RESPONSE REGULATORY DOMAIN-CONTAINING PROTEIN"/>
    <property type="match status" value="1"/>
</dbReference>
<reference evidence="4 5" key="1">
    <citation type="submission" date="2017-09" db="EMBL/GenBank/DDBJ databases">
        <title>Depth-based differentiation of microbial function through sediment-hosted aquifers and enrichment of novel symbionts in the deep terrestrial subsurface.</title>
        <authorList>
            <person name="Probst A.J."/>
            <person name="Ladd B."/>
            <person name="Jarett J.K."/>
            <person name="Geller-Mcgrath D.E."/>
            <person name="Sieber C.M."/>
            <person name="Emerson J.B."/>
            <person name="Anantharaman K."/>
            <person name="Thomas B.C."/>
            <person name="Malmstrom R."/>
            <person name="Stieglmeier M."/>
            <person name="Klingl A."/>
            <person name="Woyke T."/>
            <person name="Ryan C.M."/>
            <person name="Banfield J.F."/>
        </authorList>
    </citation>
    <scope>NUCLEOTIDE SEQUENCE [LARGE SCALE GENOMIC DNA]</scope>
    <source>
        <strain evidence="4">CG17_big_fil_post_rev_8_21_14_2_50_48_46</strain>
    </source>
</reference>
<evidence type="ECO:0000313" key="4">
    <source>
        <dbReference type="EMBL" id="PIW17840.1"/>
    </source>
</evidence>
<dbReference type="Pfam" id="PF00072">
    <property type="entry name" value="Response_reg"/>
    <property type="match status" value="2"/>
</dbReference>
<dbReference type="InterPro" id="IPR050595">
    <property type="entry name" value="Bact_response_regulator"/>
</dbReference>
<feature type="modified residue" description="4-aspartylphosphate" evidence="2">
    <location>
        <position position="204"/>
    </location>
</feature>
<name>A0A2M7G708_9BACT</name>
<dbReference type="PROSITE" id="PS50110">
    <property type="entry name" value="RESPONSE_REGULATORY"/>
    <property type="match status" value="2"/>
</dbReference>
<comment type="caution">
    <text evidence="4">The sequence shown here is derived from an EMBL/GenBank/DDBJ whole genome shotgun (WGS) entry which is preliminary data.</text>
</comment>
<feature type="domain" description="Response regulatory" evidence="3">
    <location>
        <begin position="5"/>
        <end position="121"/>
    </location>
</feature>
<dbReference type="EMBL" id="PFFQ01000019">
    <property type="protein sequence ID" value="PIW17840.1"/>
    <property type="molecule type" value="Genomic_DNA"/>
</dbReference>
<dbReference type="Proteomes" id="UP000231019">
    <property type="component" value="Unassembled WGS sequence"/>
</dbReference>
<feature type="modified residue" description="4-aspartylphosphate" evidence="2">
    <location>
        <position position="54"/>
    </location>
</feature>
<evidence type="ECO:0000259" key="3">
    <source>
        <dbReference type="PROSITE" id="PS50110"/>
    </source>
</evidence>
<dbReference type="GO" id="GO:0000160">
    <property type="term" value="P:phosphorelay signal transduction system"/>
    <property type="evidence" value="ECO:0007669"/>
    <property type="project" value="InterPro"/>
</dbReference>
<dbReference type="SUPFAM" id="SSF52172">
    <property type="entry name" value="CheY-like"/>
    <property type="match status" value="2"/>
</dbReference>
<protein>
    <recommendedName>
        <fullName evidence="3">Response regulatory domain-containing protein</fullName>
    </recommendedName>
</protein>
<evidence type="ECO:0000256" key="2">
    <source>
        <dbReference type="PROSITE-ProRule" id="PRU00169"/>
    </source>
</evidence>
<dbReference type="Gene3D" id="3.40.50.2300">
    <property type="match status" value="2"/>
</dbReference>
<dbReference type="PANTHER" id="PTHR44591">
    <property type="entry name" value="STRESS RESPONSE REGULATOR PROTEIN 1"/>
    <property type="match status" value="1"/>
</dbReference>
<keyword evidence="1 2" id="KW-0597">Phosphoprotein</keyword>
<dbReference type="SMART" id="SM00448">
    <property type="entry name" value="REC"/>
    <property type="match status" value="2"/>
</dbReference>
<sequence length="279" mass="31428">MTEKKILLIDDNEIICELVTELLADIPVEIQTTTDAREGLRLAMSIKPDLVLLDIDLPEVNGLDLLQQIRNMQSTRHLAVVMLTANEHIASIQRASELGVLGYILKPFKQSYFLERLSTFLGLSLEFENKPTKTKDNRETGKNVNEKAHAIKTKNLLVIDDEPSFGELIGSILKDTLFEVKMTSDPHEGLRWAMTQSVDVILLDLNMPEITGAQIGKQLKKMQTTQKIPILVISGYPQSYVEKELAIIGETNFLEKPFTPQQLITALSKLIGKTVYWQI</sequence>